<comment type="subcellular location">
    <subcellularLocation>
        <location evidence="1">Endomembrane system</location>
        <topology evidence="1">Multi-pass membrane protein</topology>
    </subcellularLocation>
</comment>
<evidence type="ECO:0000256" key="4">
    <source>
        <dbReference type="ARBA" id="ARBA00022692"/>
    </source>
</evidence>
<sequence length="521" mass="53965">MPMANTPTAAKKSRSPKPQSGFKGFLDSYFKITERGSDLGREIRGGLVTFFAMSYIIVLNPLILGLTPDSQGHYLGAELATGDPFAFGAGVPLIAATTALIAGIMSIAMGSIANYPIALAAGLGLNALVAFTIVKMPEMTWADGMGLVVLEGLVILILVLTGFRTAVFKAVPAGLKTAISVGIGAFIAFIGLVNAGIVTTPAMFDYLPGNQPGTPVQLGTSGSFDSWPMLVFIVGLLAIVLLTARKVKGAMLWSILGATVLAVIIEKVAELGPKNSDGSGAAANPSGWNLNAPTVPEEFIQTPNFSLLGHFSLFGAIGKIGIVAVVLIVFSLLLADFFDTMGTMVAVGAEAGLLDEGGNPPNTQKILVIDSLAAVAGGVGSVSSNTAFIESASGVGEGARTGLAPIVTGVAFLLSTFLAPLVGMVPYEAATPALVFVGFLMMTQVTGVKWNDFEIALPAFLTIVIMPFTYSITDGIGAGFLFWAAIQVVKGKGKKVHPLMWVVTAMFVVYFVLGPIQNALI</sequence>
<keyword evidence="6 8" id="KW-0472">Membrane</keyword>
<feature type="transmembrane region" description="Helical" evidence="8">
    <location>
        <begin position="85"/>
        <end position="108"/>
    </location>
</feature>
<evidence type="ECO:0000256" key="2">
    <source>
        <dbReference type="ARBA" id="ARBA00005697"/>
    </source>
</evidence>
<feature type="transmembrane region" description="Helical" evidence="8">
    <location>
        <begin position="250"/>
        <end position="269"/>
    </location>
</feature>
<comment type="similarity">
    <text evidence="2">Belongs to the nucleobase:cation symporter-2 (NCS2) (TC 2.A.40) family. Azg-like subfamily.</text>
</comment>
<keyword evidence="3" id="KW-0813">Transport</keyword>
<evidence type="ECO:0000256" key="6">
    <source>
        <dbReference type="ARBA" id="ARBA00023136"/>
    </source>
</evidence>
<gene>
    <name evidence="9" type="ORF">V5R04_00920</name>
</gene>
<feature type="transmembrane region" description="Helical" evidence="8">
    <location>
        <begin position="460"/>
        <end position="486"/>
    </location>
</feature>
<proteinExistence type="inferred from homology"/>
<dbReference type="EMBL" id="CP146203">
    <property type="protein sequence ID" value="XBH21820.1"/>
    <property type="molecule type" value="Genomic_DNA"/>
</dbReference>
<keyword evidence="5 8" id="KW-1133">Transmembrane helix</keyword>
<evidence type="ECO:0000256" key="1">
    <source>
        <dbReference type="ARBA" id="ARBA00004127"/>
    </source>
</evidence>
<feature type="region of interest" description="Disordered" evidence="7">
    <location>
        <begin position="1"/>
        <end position="20"/>
    </location>
</feature>
<dbReference type="GO" id="GO:0005886">
    <property type="term" value="C:plasma membrane"/>
    <property type="evidence" value="ECO:0007669"/>
    <property type="project" value="TreeGrafter"/>
</dbReference>
<feature type="transmembrane region" description="Helical" evidence="8">
    <location>
        <begin position="313"/>
        <end position="335"/>
    </location>
</feature>
<dbReference type="GO" id="GO:0005345">
    <property type="term" value="F:purine nucleobase transmembrane transporter activity"/>
    <property type="evidence" value="ECO:0007669"/>
    <property type="project" value="TreeGrafter"/>
</dbReference>
<dbReference type="PANTHER" id="PTHR43337">
    <property type="entry name" value="XANTHINE/URACIL PERMEASE C887.17-RELATED"/>
    <property type="match status" value="1"/>
</dbReference>
<feature type="transmembrane region" description="Helical" evidence="8">
    <location>
        <begin position="146"/>
        <end position="167"/>
    </location>
</feature>
<feature type="transmembrane region" description="Helical" evidence="8">
    <location>
        <begin position="498"/>
        <end position="516"/>
    </location>
</feature>
<feature type="transmembrane region" description="Helical" evidence="8">
    <location>
        <begin position="115"/>
        <end position="134"/>
    </location>
</feature>
<evidence type="ECO:0000256" key="8">
    <source>
        <dbReference type="SAM" id="Phobius"/>
    </source>
</evidence>
<feature type="transmembrane region" description="Helical" evidence="8">
    <location>
        <begin position="429"/>
        <end position="448"/>
    </location>
</feature>
<dbReference type="PANTHER" id="PTHR43337:SF1">
    <property type="entry name" value="XANTHINE_URACIL PERMEASE C887.17-RELATED"/>
    <property type="match status" value="1"/>
</dbReference>
<evidence type="ECO:0000256" key="5">
    <source>
        <dbReference type="ARBA" id="ARBA00022989"/>
    </source>
</evidence>
<keyword evidence="4 8" id="KW-0812">Transmembrane</keyword>
<feature type="transmembrane region" description="Helical" evidence="8">
    <location>
        <begin position="224"/>
        <end position="243"/>
    </location>
</feature>
<feature type="transmembrane region" description="Helical" evidence="8">
    <location>
        <begin position="45"/>
        <end position="65"/>
    </location>
</feature>
<feature type="transmembrane region" description="Helical" evidence="8">
    <location>
        <begin position="179"/>
        <end position="204"/>
    </location>
</feature>
<evidence type="ECO:0000256" key="7">
    <source>
        <dbReference type="SAM" id="MobiDB-lite"/>
    </source>
</evidence>
<dbReference type="Pfam" id="PF00860">
    <property type="entry name" value="Xan_ur_permease"/>
    <property type="match status" value="1"/>
</dbReference>
<protein>
    <submittedName>
        <fullName evidence="9">NCS2 family permease</fullName>
    </submittedName>
</protein>
<reference evidence="9" key="1">
    <citation type="submission" date="2024-02" db="EMBL/GenBank/DDBJ databases">
        <title>Tomenella chthoni gen. nov. sp. nov., a member of the family Jonesiaceae isolated from bat guano.</title>
        <authorList>
            <person name="Miller S.L."/>
            <person name="King J."/>
            <person name="Sankaranarayanan K."/>
            <person name="Lawson P.A."/>
        </authorList>
    </citation>
    <scope>NUCLEOTIDE SEQUENCE</scope>
    <source>
        <strain evidence="9">BS-20</strain>
    </source>
</reference>
<feature type="transmembrane region" description="Helical" evidence="8">
    <location>
        <begin position="403"/>
        <end position="423"/>
    </location>
</feature>
<organism evidence="9">
    <name type="scientific">Jonesiaceae bacterium BS-20</name>
    <dbReference type="NCBI Taxonomy" id="3120821"/>
    <lineage>
        <taxon>Bacteria</taxon>
        <taxon>Bacillati</taxon>
        <taxon>Actinomycetota</taxon>
        <taxon>Actinomycetes</taxon>
        <taxon>Micrococcales</taxon>
        <taxon>Jonesiaceae</taxon>
    </lineage>
</organism>
<name>A0AAU7DVT0_9MICO</name>
<evidence type="ECO:0000313" key="9">
    <source>
        <dbReference type="EMBL" id="XBH21820.1"/>
    </source>
</evidence>
<accession>A0AAU7DVT0</accession>
<dbReference type="GO" id="GO:0012505">
    <property type="term" value="C:endomembrane system"/>
    <property type="evidence" value="ECO:0007669"/>
    <property type="project" value="UniProtKB-SubCell"/>
</dbReference>
<dbReference type="AlphaFoldDB" id="A0AAU7DVT0"/>
<dbReference type="InterPro" id="IPR006043">
    <property type="entry name" value="NCS2"/>
</dbReference>
<dbReference type="InterPro" id="IPR045018">
    <property type="entry name" value="Azg-like"/>
</dbReference>
<evidence type="ECO:0000256" key="3">
    <source>
        <dbReference type="ARBA" id="ARBA00022448"/>
    </source>
</evidence>